<keyword evidence="3" id="KW-1185">Reference proteome</keyword>
<organism evidence="2 3">
    <name type="scientific">Cordylochernes scorpioides</name>
    <dbReference type="NCBI Taxonomy" id="51811"/>
    <lineage>
        <taxon>Eukaryota</taxon>
        <taxon>Metazoa</taxon>
        <taxon>Ecdysozoa</taxon>
        <taxon>Arthropoda</taxon>
        <taxon>Chelicerata</taxon>
        <taxon>Arachnida</taxon>
        <taxon>Pseudoscorpiones</taxon>
        <taxon>Cheliferoidea</taxon>
        <taxon>Chernetidae</taxon>
        <taxon>Cordylochernes</taxon>
    </lineage>
</organism>
<feature type="region of interest" description="Disordered" evidence="1">
    <location>
        <begin position="46"/>
        <end position="142"/>
    </location>
</feature>
<sequence length="246" mass="29365">MRHRVRPRDLFDYKRRRARESRERIGHSRGKERVTWKLAEMEKYVLSTNSKNEVESKEANITKDKEEPNDTAEHKNENEDVKNTLTKDEETKVSEASDKYTLEMDLNKEELEQGETANEKYKDTDVKNKDSEAESKDEETEDLETKAKKVKGYYIPYRPVFKCESKTTPIRPVFDNASCRRHNGLSLNQYLEKGPNLLERIPEIRIGFRENKFGVLAYIRKYFQMIAIKENDRDYLRFIRRKRLEN</sequence>
<dbReference type="PANTHER" id="PTHR47331">
    <property type="entry name" value="PHD-TYPE DOMAIN-CONTAINING PROTEIN"/>
    <property type="match status" value="1"/>
</dbReference>
<dbReference type="Proteomes" id="UP001235939">
    <property type="component" value="Chromosome X"/>
</dbReference>
<proteinExistence type="predicted"/>
<accession>A0ABY6LVS6</accession>
<evidence type="ECO:0000313" key="2">
    <source>
        <dbReference type="EMBL" id="UYV84604.1"/>
    </source>
</evidence>
<evidence type="ECO:0000256" key="1">
    <source>
        <dbReference type="SAM" id="MobiDB-lite"/>
    </source>
</evidence>
<protein>
    <submittedName>
        <fullName evidence="2">Uncharacterized protein</fullName>
    </submittedName>
</protein>
<name>A0ABY6LVS6_9ARAC</name>
<dbReference type="PANTHER" id="PTHR47331:SF1">
    <property type="entry name" value="GAG-LIKE PROTEIN"/>
    <property type="match status" value="1"/>
</dbReference>
<reference evidence="2 3" key="1">
    <citation type="submission" date="2022-03" db="EMBL/GenBank/DDBJ databases">
        <title>A chromosomal length assembly of Cordylochernes scorpioides.</title>
        <authorList>
            <person name="Zeh D."/>
            <person name="Zeh J."/>
        </authorList>
    </citation>
    <scope>NUCLEOTIDE SEQUENCE [LARGE SCALE GENOMIC DNA]</scope>
    <source>
        <strain evidence="2">IN4F17</strain>
        <tissue evidence="2">Whole Body</tissue>
    </source>
</reference>
<evidence type="ECO:0000313" key="3">
    <source>
        <dbReference type="Proteomes" id="UP001235939"/>
    </source>
</evidence>
<dbReference type="EMBL" id="CP092886">
    <property type="protein sequence ID" value="UYV84604.1"/>
    <property type="molecule type" value="Genomic_DNA"/>
</dbReference>
<feature type="region of interest" description="Disordered" evidence="1">
    <location>
        <begin position="1"/>
        <end position="30"/>
    </location>
</feature>
<feature type="compositionally biased region" description="Basic and acidic residues" evidence="1">
    <location>
        <begin position="20"/>
        <end position="30"/>
    </location>
</feature>
<feature type="compositionally biased region" description="Basic and acidic residues" evidence="1">
    <location>
        <begin position="52"/>
        <end position="134"/>
    </location>
</feature>
<gene>
    <name evidence="2" type="ORF">LAZ67_X002782</name>
</gene>